<evidence type="ECO:0000313" key="1">
    <source>
        <dbReference type="EMBL" id="TRZ05544.1"/>
    </source>
</evidence>
<dbReference type="AlphaFoldDB" id="A0A8K1FTX1"/>
<organism evidence="1 2">
    <name type="scientific">Zosterops borbonicus</name>
    <dbReference type="NCBI Taxonomy" id="364589"/>
    <lineage>
        <taxon>Eukaryota</taxon>
        <taxon>Metazoa</taxon>
        <taxon>Chordata</taxon>
        <taxon>Craniata</taxon>
        <taxon>Vertebrata</taxon>
        <taxon>Euteleostomi</taxon>
        <taxon>Archelosauria</taxon>
        <taxon>Archosauria</taxon>
        <taxon>Dinosauria</taxon>
        <taxon>Saurischia</taxon>
        <taxon>Theropoda</taxon>
        <taxon>Coelurosauria</taxon>
        <taxon>Aves</taxon>
        <taxon>Neognathae</taxon>
        <taxon>Neoaves</taxon>
        <taxon>Telluraves</taxon>
        <taxon>Australaves</taxon>
        <taxon>Passeriformes</taxon>
        <taxon>Sylvioidea</taxon>
        <taxon>Zosteropidae</taxon>
        <taxon>Zosterops</taxon>
    </lineage>
</organism>
<feature type="non-terminal residue" evidence="1">
    <location>
        <position position="1"/>
    </location>
</feature>
<gene>
    <name evidence="1" type="ORF">HGM15179_021563</name>
</gene>
<evidence type="ECO:0000313" key="2">
    <source>
        <dbReference type="Proteomes" id="UP000796761"/>
    </source>
</evidence>
<proteinExistence type="predicted"/>
<dbReference type="Proteomes" id="UP000796761">
    <property type="component" value="Unassembled WGS sequence"/>
</dbReference>
<keyword evidence="2" id="KW-1185">Reference proteome</keyword>
<name>A0A8K1FTX1_9PASS</name>
<comment type="caution">
    <text evidence="1">The sequence shown here is derived from an EMBL/GenBank/DDBJ whole genome shotgun (WGS) entry which is preliminary data.</text>
</comment>
<sequence>EFWEFWTDFDGNLGQILTGIFGNSGCPRCRADFGNSGRILIGIFLTFDGNFWEF</sequence>
<reference evidence="1" key="1">
    <citation type="submission" date="2019-04" db="EMBL/GenBank/DDBJ databases">
        <title>Genome assembly of Zosterops borbonicus 15179.</title>
        <authorList>
            <person name="Leroy T."/>
            <person name="Anselmetti Y."/>
            <person name="Tilak M.-K."/>
            <person name="Nabholz B."/>
        </authorList>
    </citation>
    <scope>NUCLEOTIDE SEQUENCE</scope>
    <source>
        <strain evidence="1">HGM_15179</strain>
        <tissue evidence="1">Muscle</tissue>
    </source>
</reference>
<protein>
    <submittedName>
        <fullName evidence="1">Uncharacterized protein</fullName>
    </submittedName>
</protein>
<accession>A0A8K1FTX1</accession>
<dbReference type="EMBL" id="SWJQ01003943">
    <property type="protein sequence ID" value="TRZ05544.1"/>
    <property type="molecule type" value="Genomic_DNA"/>
</dbReference>